<organism evidence="1 2">
    <name type="scientific">Gordoniibacillus kamchatkensis</name>
    <dbReference type="NCBI Taxonomy" id="1590651"/>
    <lineage>
        <taxon>Bacteria</taxon>
        <taxon>Bacillati</taxon>
        <taxon>Bacillota</taxon>
        <taxon>Bacilli</taxon>
        <taxon>Bacillales</taxon>
        <taxon>Paenibacillaceae</taxon>
        <taxon>Gordoniibacillus</taxon>
    </lineage>
</organism>
<gene>
    <name evidence="1" type="ORF">SD70_06635</name>
</gene>
<accession>A0ABR5AKM3</accession>
<sequence length="127" mass="13971">MPQQNHPLSLRGPVVHVKAVIKRVEEDAEGAGAMHQHFLIDQIQVLDIRGADPSIVTGEAFVAIRYGDGEGLEQPIPYLAEGEPIELQGEYIDVNHAYPTVGNPGDPVIHFTHHPIGFVVYQGVRYD</sequence>
<keyword evidence="2" id="KW-1185">Reference proteome</keyword>
<reference evidence="1 2" key="1">
    <citation type="submission" date="2014-12" db="EMBL/GenBank/DDBJ databases">
        <title>Draft genome sequence of Paenibacillus kamchatkensis strain B-2647.</title>
        <authorList>
            <person name="Karlyshev A.V."/>
            <person name="Kudryashova E.B."/>
        </authorList>
    </citation>
    <scope>NUCLEOTIDE SEQUENCE [LARGE SCALE GENOMIC DNA]</scope>
    <source>
        <strain evidence="1 2">VKM B-2647</strain>
    </source>
</reference>
<protein>
    <submittedName>
        <fullName evidence="1">Uncharacterized protein</fullName>
    </submittedName>
</protein>
<dbReference type="Proteomes" id="UP000031967">
    <property type="component" value="Unassembled WGS sequence"/>
</dbReference>
<dbReference type="EMBL" id="JXAK01000008">
    <property type="protein sequence ID" value="KIL41591.1"/>
    <property type="molecule type" value="Genomic_DNA"/>
</dbReference>
<comment type="caution">
    <text evidence="1">The sequence shown here is derived from an EMBL/GenBank/DDBJ whole genome shotgun (WGS) entry which is preliminary data.</text>
</comment>
<evidence type="ECO:0000313" key="2">
    <source>
        <dbReference type="Proteomes" id="UP000031967"/>
    </source>
</evidence>
<proteinExistence type="predicted"/>
<name>A0ABR5AKM3_9BACL</name>
<evidence type="ECO:0000313" key="1">
    <source>
        <dbReference type="EMBL" id="KIL41591.1"/>
    </source>
</evidence>